<dbReference type="InterPro" id="IPR039430">
    <property type="entry name" value="Thymidylate_kin-like_dom"/>
</dbReference>
<evidence type="ECO:0000313" key="12">
    <source>
        <dbReference type="Proteomes" id="UP000789739"/>
    </source>
</evidence>
<evidence type="ECO:0000256" key="3">
    <source>
        <dbReference type="ARBA" id="ARBA00012980"/>
    </source>
</evidence>
<dbReference type="NCBIfam" id="TIGR00041">
    <property type="entry name" value="DTMP_kinase"/>
    <property type="match status" value="1"/>
</dbReference>
<dbReference type="PANTHER" id="PTHR10344:SF1">
    <property type="entry name" value="THYMIDYLATE KINASE"/>
    <property type="match status" value="1"/>
</dbReference>
<evidence type="ECO:0000256" key="7">
    <source>
        <dbReference type="ARBA" id="ARBA00022741"/>
    </source>
</evidence>
<organism evidence="11 12">
    <name type="scientific">Paraglomus brasilianum</name>
    <dbReference type="NCBI Taxonomy" id="144538"/>
    <lineage>
        <taxon>Eukaryota</taxon>
        <taxon>Fungi</taxon>
        <taxon>Fungi incertae sedis</taxon>
        <taxon>Mucoromycota</taxon>
        <taxon>Glomeromycotina</taxon>
        <taxon>Glomeromycetes</taxon>
        <taxon>Paraglomerales</taxon>
        <taxon>Paraglomeraceae</taxon>
        <taxon>Paraglomus</taxon>
    </lineage>
</organism>
<dbReference type="FunFam" id="3.40.50.300:FF:000679">
    <property type="entry name" value="Thymidylate kinase"/>
    <property type="match status" value="1"/>
</dbReference>
<evidence type="ECO:0000256" key="9">
    <source>
        <dbReference type="ARBA" id="ARBA00022840"/>
    </source>
</evidence>
<gene>
    <name evidence="11" type="ORF">PBRASI_LOCUS1565</name>
</gene>
<evidence type="ECO:0000256" key="4">
    <source>
        <dbReference type="ARBA" id="ARBA00017144"/>
    </source>
</evidence>
<keyword evidence="5" id="KW-0808">Transferase</keyword>
<protein>
    <recommendedName>
        <fullName evidence="4">Thymidylate kinase</fullName>
        <ecNumber evidence="3">2.7.4.9</ecNumber>
    </recommendedName>
</protein>
<accession>A0A9N8W854</accession>
<feature type="domain" description="Thymidylate kinase-like" evidence="10">
    <location>
        <begin position="17"/>
        <end position="191"/>
    </location>
</feature>
<dbReference type="InterPro" id="IPR018094">
    <property type="entry name" value="Thymidylate_kinase"/>
</dbReference>
<keyword evidence="9" id="KW-0067">ATP-binding</keyword>
<keyword evidence="8" id="KW-0418">Kinase</keyword>
<proteinExistence type="inferred from homology"/>
<dbReference type="Gene3D" id="3.40.50.300">
    <property type="entry name" value="P-loop containing nucleotide triphosphate hydrolases"/>
    <property type="match status" value="1"/>
</dbReference>
<keyword evidence="12" id="KW-1185">Reference proteome</keyword>
<dbReference type="GO" id="GO:0005634">
    <property type="term" value="C:nucleus"/>
    <property type="evidence" value="ECO:0007669"/>
    <property type="project" value="TreeGrafter"/>
</dbReference>
<dbReference type="GO" id="GO:0005829">
    <property type="term" value="C:cytosol"/>
    <property type="evidence" value="ECO:0007669"/>
    <property type="project" value="TreeGrafter"/>
</dbReference>
<dbReference type="EMBL" id="CAJVPI010000104">
    <property type="protein sequence ID" value="CAG8480735.1"/>
    <property type="molecule type" value="Genomic_DNA"/>
</dbReference>
<evidence type="ECO:0000256" key="2">
    <source>
        <dbReference type="ARBA" id="ARBA00009776"/>
    </source>
</evidence>
<evidence type="ECO:0000256" key="5">
    <source>
        <dbReference type="ARBA" id="ARBA00022679"/>
    </source>
</evidence>
<dbReference type="GO" id="GO:0004550">
    <property type="term" value="F:nucleoside diphosphate kinase activity"/>
    <property type="evidence" value="ECO:0007669"/>
    <property type="project" value="TreeGrafter"/>
</dbReference>
<dbReference type="GO" id="GO:0006227">
    <property type="term" value="P:dUDP biosynthetic process"/>
    <property type="evidence" value="ECO:0007669"/>
    <property type="project" value="TreeGrafter"/>
</dbReference>
<reference evidence="11" key="1">
    <citation type="submission" date="2021-06" db="EMBL/GenBank/DDBJ databases">
        <authorList>
            <person name="Kallberg Y."/>
            <person name="Tangrot J."/>
            <person name="Rosling A."/>
        </authorList>
    </citation>
    <scope>NUCLEOTIDE SEQUENCE</scope>
    <source>
        <strain evidence="11">BR232B</strain>
    </source>
</reference>
<dbReference type="GO" id="GO:0004798">
    <property type="term" value="F:dTMP kinase activity"/>
    <property type="evidence" value="ECO:0007669"/>
    <property type="project" value="UniProtKB-EC"/>
</dbReference>
<dbReference type="HAMAP" id="MF_00165">
    <property type="entry name" value="Thymidylate_kinase"/>
    <property type="match status" value="1"/>
</dbReference>
<dbReference type="GO" id="GO:0005524">
    <property type="term" value="F:ATP binding"/>
    <property type="evidence" value="ECO:0007669"/>
    <property type="project" value="UniProtKB-KW"/>
</dbReference>
<sequence>MTNGPLQPLCRGAFILLEGCDRAGKSTQAAKLVRKLKARGFLVEHMRFPDRTTPIGNMIDAYLKSTKELDDHAVHLLFSANRWECMAKMKKLLSSGTSIVVERYAYSGVTFSAAKGLELAWCKSPDIGLLAPDVTLFLDLPICEAGKREGFGEERYENEDFQRNVRGLFLDMKHDMTVGDIQNYARKTIDEIHGELVASAIETIKKCATLPLKDLWKPND</sequence>
<dbReference type="EC" id="2.7.4.9" evidence="3"/>
<comment type="similarity">
    <text evidence="2">Belongs to the thymidylate kinase family.</text>
</comment>
<dbReference type="PANTHER" id="PTHR10344">
    <property type="entry name" value="THYMIDYLATE KINASE"/>
    <property type="match status" value="1"/>
</dbReference>
<keyword evidence="6" id="KW-0545">Nucleotide biosynthesis</keyword>
<dbReference type="Proteomes" id="UP000789739">
    <property type="component" value="Unassembled WGS sequence"/>
</dbReference>
<comment type="pathway">
    <text evidence="1">Pyrimidine metabolism; dTTP biosynthesis.</text>
</comment>
<dbReference type="InterPro" id="IPR027417">
    <property type="entry name" value="P-loop_NTPase"/>
</dbReference>
<dbReference type="GO" id="GO:0006233">
    <property type="term" value="P:dTDP biosynthetic process"/>
    <property type="evidence" value="ECO:0007669"/>
    <property type="project" value="InterPro"/>
</dbReference>
<comment type="caution">
    <text evidence="11">The sequence shown here is derived from an EMBL/GenBank/DDBJ whole genome shotgun (WGS) entry which is preliminary data.</text>
</comment>
<evidence type="ECO:0000259" key="10">
    <source>
        <dbReference type="Pfam" id="PF02223"/>
    </source>
</evidence>
<evidence type="ECO:0000256" key="8">
    <source>
        <dbReference type="ARBA" id="ARBA00022777"/>
    </source>
</evidence>
<dbReference type="Pfam" id="PF02223">
    <property type="entry name" value="Thymidylate_kin"/>
    <property type="match status" value="1"/>
</dbReference>
<keyword evidence="7" id="KW-0547">Nucleotide-binding</keyword>
<dbReference type="GO" id="GO:0006235">
    <property type="term" value="P:dTTP biosynthetic process"/>
    <property type="evidence" value="ECO:0007669"/>
    <property type="project" value="TreeGrafter"/>
</dbReference>
<evidence type="ECO:0000256" key="1">
    <source>
        <dbReference type="ARBA" id="ARBA00004992"/>
    </source>
</evidence>
<dbReference type="SUPFAM" id="SSF52540">
    <property type="entry name" value="P-loop containing nucleoside triphosphate hydrolases"/>
    <property type="match status" value="1"/>
</dbReference>
<evidence type="ECO:0000313" key="11">
    <source>
        <dbReference type="EMBL" id="CAG8480735.1"/>
    </source>
</evidence>
<name>A0A9N8W854_9GLOM</name>
<dbReference type="OrthoDB" id="425602at2759"/>
<dbReference type="GO" id="GO:0005739">
    <property type="term" value="C:mitochondrion"/>
    <property type="evidence" value="ECO:0007669"/>
    <property type="project" value="TreeGrafter"/>
</dbReference>
<evidence type="ECO:0000256" key="6">
    <source>
        <dbReference type="ARBA" id="ARBA00022727"/>
    </source>
</evidence>
<dbReference type="AlphaFoldDB" id="A0A9N8W854"/>